<feature type="compositionally biased region" description="Low complexity" evidence="1">
    <location>
        <begin position="565"/>
        <end position="574"/>
    </location>
</feature>
<sequence>HSAPSQTSRLSHSSDTSVPLLALYLRSAEDHDGRRLKLLKGVTDQILVFCGLFSATVAALIVPSMSDLFPTTSSKHSSTTNTVSPLGLFSPSTSIVLANSYWLLSLLLSISCALVALSLPRWAQPPTGVTSPRYSLPEQVRLRTLFSAGIDTLNFAFLVEALHCLVHIAFSLFLIGLSQYFFNVNSTIFQLAQIWIVLFFVIYAFLTVVPILVPGAPCSTPFSNIITVAYTVVLHGTYRLFYLVTSLVRVSKATAGCQPKDRFRDWYFLDSMKSDDDLEQFFEAIPGFCASEIVDNPRRSLDILGLQRLAEALVEFWNRTLSSDRVSESVKGRRLIICMRVIEATDLSIAVPQILHLFSGNLRGGLRMVEIGQSLPRNGSAASLARGIVASIISINDEHDERWFTLAMDELGISRDVLRRYVDHGDSVLLANLIHITRQFFHSLIQRDLDLTRKSLTVLPSLSKFDILNTLPELQHDFCALWNEIVQLARSSGTDNNPFIDILVEIRDLYVALHGTDVALQYFFASAPRYDDLLRQPASYPLCMMPGHHSSLTTHIREAGGTTTGGTSHTTTTSPIPPESSLGDVLATGIVPGMAATSLASSMSEPIARSPSGTGDAPRPDEGITGLKCPSSASTNALLHSNPQAATIAGPTFSSATLRTNDNAQDLDSHIQTELTHHPGESGPTVIVANPLRSQDRNSSQSTA</sequence>
<dbReference type="InterPro" id="IPR045338">
    <property type="entry name" value="DUF6535"/>
</dbReference>
<feature type="transmembrane region" description="Helical" evidence="2">
    <location>
        <begin position="101"/>
        <end position="119"/>
    </location>
</feature>
<feature type="transmembrane region" description="Helical" evidence="2">
    <location>
        <begin position="46"/>
        <end position="65"/>
    </location>
</feature>
<feature type="domain" description="DUF6535" evidence="3">
    <location>
        <begin position="23"/>
        <end position="182"/>
    </location>
</feature>
<proteinExistence type="predicted"/>
<name>A0A9P5MZG3_9AGAM</name>
<keyword evidence="2" id="KW-0472">Membrane</keyword>
<feature type="transmembrane region" description="Helical" evidence="2">
    <location>
        <begin position="225"/>
        <end position="244"/>
    </location>
</feature>
<feature type="compositionally biased region" description="Basic and acidic residues" evidence="1">
    <location>
        <begin position="667"/>
        <end position="680"/>
    </location>
</feature>
<feature type="non-terminal residue" evidence="4">
    <location>
        <position position="704"/>
    </location>
</feature>
<keyword evidence="2" id="KW-1133">Transmembrane helix</keyword>
<dbReference type="OrthoDB" id="3247182at2759"/>
<gene>
    <name evidence="4" type="ORF">DFH94DRAFT_822611</name>
</gene>
<accession>A0A9P5MZG3</accession>
<reference evidence="4" key="1">
    <citation type="submission" date="2019-10" db="EMBL/GenBank/DDBJ databases">
        <authorList>
            <consortium name="DOE Joint Genome Institute"/>
            <person name="Kuo A."/>
            <person name="Miyauchi S."/>
            <person name="Kiss E."/>
            <person name="Drula E."/>
            <person name="Kohler A."/>
            <person name="Sanchez-Garcia M."/>
            <person name="Andreopoulos B."/>
            <person name="Barry K.W."/>
            <person name="Bonito G."/>
            <person name="Buee M."/>
            <person name="Carver A."/>
            <person name="Chen C."/>
            <person name="Cichocki N."/>
            <person name="Clum A."/>
            <person name="Culley D."/>
            <person name="Crous P.W."/>
            <person name="Fauchery L."/>
            <person name="Girlanda M."/>
            <person name="Hayes R."/>
            <person name="Keri Z."/>
            <person name="LaButti K."/>
            <person name="Lipzen A."/>
            <person name="Lombard V."/>
            <person name="Magnuson J."/>
            <person name="Maillard F."/>
            <person name="Morin E."/>
            <person name="Murat C."/>
            <person name="Nolan M."/>
            <person name="Ohm R."/>
            <person name="Pangilinan J."/>
            <person name="Pereira M."/>
            <person name="Perotto S."/>
            <person name="Peter M."/>
            <person name="Riley R."/>
            <person name="Sitrit Y."/>
            <person name="Stielow B."/>
            <person name="Szollosi G."/>
            <person name="Zifcakova L."/>
            <person name="Stursova M."/>
            <person name="Spatafora J.W."/>
            <person name="Tedersoo L."/>
            <person name="Vaario L.-M."/>
            <person name="Yamada A."/>
            <person name="Yan M."/>
            <person name="Wang P."/>
            <person name="Xu J."/>
            <person name="Bruns T."/>
            <person name="Baldrian P."/>
            <person name="Vilgalys R."/>
            <person name="Henrissat B."/>
            <person name="Grigoriev I.V."/>
            <person name="Hibbett D."/>
            <person name="Nagy L.G."/>
            <person name="Martin F.M."/>
        </authorList>
    </citation>
    <scope>NUCLEOTIDE SEQUENCE</scope>
    <source>
        <strain evidence="4">Prilba</strain>
    </source>
</reference>
<dbReference type="Pfam" id="PF20153">
    <property type="entry name" value="DUF6535"/>
    <property type="match status" value="1"/>
</dbReference>
<evidence type="ECO:0000256" key="2">
    <source>
        <dbReference type="SAM" id="Phobius"/>
    </source>
</evidence>
<comment type="caution">
    <text evidence="4">The sequence shown here is derived from an EMBL/GenBank/DDBJ whole genome shotgun (WGS) entry which is preliminary data.</text>
</comment>
<evidence type="ECO:0000313" key="5">
    <source>
        <dbReference type="Proteomes" id="UP000759537"/>
    </source>
</evidence>
<keyword evidence="2" id="KW-0812">Transmembrane</keyword>
<reference evidence="4" key="2">
    <citation type="journal article" date="2020" name="Nat. Commun.">
        <title>Large-scale genome sequencing of mycorrhizal fungi provides insights into the early evolution of symbiotic traits.</title>
        <authorList>
            <person name="Miyauchi S."/>
            <person name="Kiss E."/>
            <person name="Kuo A."/>
            <person name="Drula E."/>
            <person name="Kohler A."/>
            <person name="Sanchez-Garcia M."/>
            <person name="Morin E."/>
            <person name="Andreopoulos B."/>
            <person name="Barry K.W."/>
            <person name="Bonito G."/>
            <person name="Buee M."/>
            <person name="Carver A."/>
            <person name="Chen C."/>
            <person name="Cichocki N."/>
            <person name="Clum A."/>
            <person name="Culley D."/>
            <person name="Crous P.W."/>
            <person name="Fauchery L."/>
            <person name="Girlanda M."/>
            <person name="Hayes R.D."/>
            <person name="Keri Z."/>
            <person name="LaButti K."/>
            <person name="Lipzen A."/>
            <person name="Lombard V."/>
            <person name="Magnuson J."/>
            <person name="Maillard F."/>
            <person name="Murat C."/>
            <person name="Nolan M."/>
            <person name="Ohm R.A."/>
            <person name="Pangilinan J."/>
            <person name="Pereira M.F."/>
            <person name="Perotto S."/>
            <person name="Peter M."/>
            <person name="Pfister S."/>
            <person name="Riley R."/>
            <person name="Sitrit Y."/>
            <person name="Stielow J.B."/>
            <person name="Szollosi G."/>
            <person name="Zifcakova L."/>
            <person name="Stursova M."/>
            <person name="Spatafora J.W."/>
            <person name="Tedersoo L."/>
            <person name="Vaario L.M."/>
            <person name="Yamada A."/>
            <person name="Yan M."/>
            <person name="Wang P."/>
            <person name="Xu J."/>
            <person name="Bruns T."/>
            <person name="Baldrian P."/>
            <person name="Vilgalys R."/>
            <person name="Dunand C."/>
            <person name="Henrissat B."/>
            <person name="Grigoriev I.V."/>
            <person name="Hibbett D."/>
            <person name="Nagy L.G."/>
            <person name="Martin F.M."/>
        </authorList>
    </citation>
    <scope>NUCLEOTIDE SEQUENCE</scope>
    <source>
        <strain evidence="4">Prilba</strain>
    </source>
</reference>
<evidence type="ECO:0000313" key="4">
    <source>
        <dbReference type="EMBL" id="KAF8482477.1"/>
    </source>
</evidence>
<feature type="region of interest" description="Disordered" evidence="1">
    <location>
        <begin position="559"/>
        <end position="582"/>
    </location>
</feature>
<evidence type="ECO:0000256" key="1">
    <source>
        <dbReference type="SAM" id="MobiDB-lite"/>
    </source>
</evidence>
<feature type="region of interest" description="Disordered" evidence="1">
    <location>
        <begin position="666"/>
        <end position="704"/>
    </location>
</feature>
<dbReference type="EMBL" id="WHVB01000005">
    <property type="protein sequence ID" value="KAF8482477.1"/>
    <property type="molecule type" value="Genomic_DNA"/>
</dbReference>
<dbReference type="AlphaFoldDB" id="A0A9P5MZG3"/>
<feature type="region of interest" description="Disordered" evidence="1">
    <location>
        <begin position="601"/>
        <end position="630"/>
    </location>
</feature>
<keyword evidence="5" id="KW-1185">Reference proteome</keyword>
<dbReference type="Proteomes" id="UP000759537">
    <property type="component" value="Unassembled WGS sequence"/>
</dbReference>
<feature type="transmembrane region" description="Helical" evidence="2">
    <location>
        <begin position="165"/>
        <end position="182"/>
    </location>
</feature>
<organism evidence="4 5">
    <name type="scientific">Russula ochroleuca</name>
    <dbReference type="NCBI Taxonomy" id="152965"/>
    <lineage>
        <taxon>Eukaryota</taxon>
        <taxon>Fungi</taxon>
        <taxon>Dikarya</taxon>
        <taxon>Basidiomycota</taxon>
        <taxon>Agaricomycotina</taxon>
        <taxon>Agaricomycetes</taxon>
        <taxon>Russulales</taxon>
        <taxon>Russulaceae</taxon>
        <taxon>Russula</taxon>
    </lineage>
</organism>
<protein>
    <recommendedName>
        <fullName evidence="3">DUF6535 domain-containing protein</fullName>
    </recommendedName>
</protein>
<feature type="transmembrane region" description="Helical" evidence="2">
    <location>
        <begin position="194"/>
        <end position="213"/>
    </location>
</feature>
<evidence type="ECO:0000259" key="3">
    <source>
        <dbReference type="Pfam" id="PF20153"/>
    </source>
</evidence>